<comment type="caution">
    <text evidence="2">The sequence shown here is derived from an EMBL/GenBank/DDBJ whole genome shotgun (WGS) entry which is preliminary data.</text>
</comment>
<feature type="transmembrane region" description="Helical" evidence="1">
    <location>
        <begin position="121"/>
        <end position="142"/>
    </location>
</feature>
<keyword evidence="1" id="KW-0812">Transmembrane</keyword>
<keyword evidence="3" id="KW-1185">Reference proteome</keyword>
<gene>
    <name evidence="2" type="ORF">HICCMSTLAB_LOCUS3553</name>
</gene>
<proteinExistence type="predicted"/>
<organism evidence="2 3">
    <name type="scientific">Cotesia congregata</name>
    <name type="common">Parasitoid wasp</name>
    <name type="synonym">Apanteles congregatus</name>
    <dbReference type="NCBI Taxonomy" id="51543"/>
    <lineage>
        <taxon>Eukaryota</taxon>
        <taxon>Metazoa</taxon>
        <taxon>Ecdysozoa</taxon>
        <taxon>Arthropoda</taxon>
        <taxon>Hexapoda</taxon>
        <taxon>Insecta</taxon>
        <taxon>Pterygota</taxon>
        <taxon>Neoptera</taxon>
        <taxon>Endopterygota</taxon>
        <taxon>Hymenoptera</taxon>
        <taxon>Apocrita</taxon>
        <taxon>Ichneumonoidea</taxon>
        <taxon>Braconidae</taxon>
        <taxon>Microgastrinae</taxon>
        <taxon>Cotesia</taxon>
    </lineage>
</organism>
<keyword evidence="1" id="KW-0472">Membrane</keyword>
<sequence length="161" mass="19205">MYVRQIKGIDRIPHLFSSQYMYLIKQSKREVERERNNRPPRRLLYIHRPRLDIETKTYNDDLNVFYSSPPVTGILSEDIKDFVGATLVFSVNDWTRGNWIEKADSIGSRGTASRIKRLRSIFFFSFFSSYFYSYYSFLVRAWPNWPRNFESSQSISLLFLA</sequence>
<reference evidence="2" key="1">
    <citation type="submission" date="2021-04" db="EMBL/GenBank/DDBJ databases">
        <authorList>
            <person name="Chebbi M.A.C M."/>
        </authorList>
    </citation>
    <scope>NUCLEOTIDE SEQUENCE</scope>
</reference>
<accession>A0A8J2H7Q7</accession>
<evidence type="ECO:0000256" key="1">
    <source>
        <dbReference type="SAM" id="Phobius"/>
    </source>
</evidence>
<evidence type="ECO:0000313" key="2">
    <source>
        <dbReference type="EMBL" id="CAG5082406.1"/>
    </source>
</evidence>
<dbReference type="AlphaFoldDB" id="A0A8J2H7Q7"/>
<dbReference type="Proteomes" id="UP000786811">
    <property type="component" value="Unassembled WGS sequence"/>
</dbReference>
<dbReference type="EMBL" id="CAJNRD030001118">
    <property type="protein sequence ID" value="CAG5082406.1"/>
    <property type="molecule type" value="Genomic_DNA"/>
</dbReference>
<evidence type="ECO:0000313" key="3">
    <source>
        <dbReference type="Proteomes" id="UP000786811"/>
    </source>
</evidence>
<keyword evidence="1" id="KW-1133">Transmembrane helix</keyword>
<name>A0A8J2H7Q7_COTCN</name>
<protein>
    <submittedName>
        <fullName evidence="2">Uncharacterized protein</fullName>
    </submittedName>
</protein>